<evidence type="ECO:0000256" key="5">
    <source>
        <dbReference type="ARBA" id="ARBA00023065"/>
    </source>
</evidence>
<dbReference type="GO" id="GO:0005769">
    <property type="term" value="C:early endosome"/>
    <property type="evidence" value="ECO:0007669"/>
    <property type="project" value="TreeGrafter"/>
</dbReference>
<dbReference type="InterPro" id="IPR001807">
    <property type="entry name" value="ClC"/>
</dbReference>
<feature type="transmembrane region" description="Helical" evidence="8">
    <location>
        <begin position="271"/>
        <end position="287"/>
    </location>
</feature>
<keyword evidence="3 8" id="KW-0812">Transmembrane</keyword>
<reference evidence="9" key="2">
    <citation type="submission" date="2021-09" db="EMBL/GenBank/DDBJ databases">
        <authorList>
            <person name="Jia N."/>
            <person name="Wang J."/>
            <person name="Shi W."/>
            <person name="Du L."/>
            <person name="Sun Y."/>
            <person name="Zhan W."/>
            <person name="Jiang J."/>
            <person name="Wang Q."/>
            <person name="Zhang B."/>
            <person name="Ji P."/>
            <person name="Sakyi L.B."/>
            <person name="Cui X."/>
            <person name="Yuan T."/>
            <person name="Jiang B."/>
            <person name="Yang W."/>
            <person name="Lam T.T.-Y."/>
            <person name="Chang Q."/>
            <person name="Ding S."/>
            <person name="Wang X."/>
            <person name="Zhu J."/>
            <person name="Ruan X."/>
            <person name="Zhao L."/>
            <person name="Wei J."/>
            <person name="Que T."/>
            <person name="Du C."/>
            <person name="Cheng J."/>
            <person name="Dai P."/>
            <person name="Han X."/>
            <person name="Huang E."/>
            <person name="Gao Y."/>
            <person name="Liu J."/>
            <person name="Shao H."/>
            <person name="Ye R."/>
            <person name="Li L."/>
            <person name="Wei W."/>
            <person name="Wang X."/>
            <person name="Wang C."/>
            <person name="Huo Q."/>
            <person name="Li W."/>
            <person name="Guo W."/>
            <person name="Chen H."/>
            <person name="Chen S."/>
            <person name="Zhou L."/>
            <person name="Zhou L."/>
            <person name="Ni X."/>
            <person name="Tian J."/>
            <person name="Zhou Y."/>
            <person name="Sheng Y."/>
            <person name="Liu T."/>
            <person name="Pan Y."/>
            <person name="Xia L."/>
            <person name="Li J."/>
            <person name="Zhao F."/>
            <person name="Cao W."/>
        </authorList>
    </citation>
    <scope>NUCLEOTIDE SEQUENCE</scope>
    <source>
        <strain evidence="9">Rmic-2018</strain>
        <tissue evidence="9">Larvae</tissue>
    </source>
</reference>
<dbReference type="SUPFAM" id="SSF81340">
    <property type="entry name" value="Clc chloride channel"/>
    <property type="match status" value="1"/>
</dbReference>
<keyword evidence="2" id="KW-0813">Transport</keyword>
<sequence>MAVERKESYVEPSLAALHRNGSELLVGDRWKFLRPLALRPLADDDEDEGSSGQQQQELEEQLGPSAAQYEDFHTIDWQRDLARDRMRHRLIVKRRGQGGLVELLVGFHDAWSGWLCVLLVGLAAGAIAAVIDIGALWMKDLREGICPQAFWLNKEQCCWASNDTFFKGDDCKQWYRWPEMFDSDIDREGAGFYLLSYLLYVLWSVLFAGLAVMLVRTFAPYACGSGIPEIKTILSGFIIRGYLGKWTLTIKSVCLVLAVGAGLSLGKEGPLVHVACCIGNIFSYLFPKYGKNEAKKREILSAAAAAGVSVAFGAPIGGVLFSLEEVSYYFPLKTLWRSFFCALVAASVLALHQPVWQRPPGDVLRRVRPAVAFLRAAALRSALGSSGSGSSVLSDFYYLGERFRCLIKCENWPSASTGAIQNIM</sequence>
<dbReference type="Pfam" id="PF00654">
    <property type="entry name" value="Voltage_CLC"/>
    <property type="match status" value="1"/>
</dbReference>
<feature type="transmembrane region" description="Helical" evidence="8">
    <location>
        <begin position="299"/>
        <end position="323"/>
    </location>
</feature>
<dbReference type="Proteomes" id="UP000821866">
    <property type="component" value="Unassembled WGS sequence"/>
</dbReference>
<reference evidence="9" key="1">
    <citation type="journal article" date="2020" name="Cell">
        <title>Large-Scale Comparative Analyses of Tick Genomes Elucidate Their Genetic Diversity and Vector Capacities.</title>
        <authorList>
            <consortium name="Tick Genome and Microbiome Consortium (TIGMIC)"/>
            <person name="Jia N."/>
            <person name="Wang J."/>
            <person name="Shi W."/>
            <person name="Du L."/>
            <person name="Sun Y."/>
            <person name="Zhan W."/>
            <person name="Jiang J.F."/>
            <person name="Wang Q."/>
            <person name="Zhang B."/>
            <person name="Ji P."/>
            <person name="Bell-Sakyi L."/>
            <person name="Cui X.M."/>
            <person name="Yuan T.T."/>
            <person name="Jiang B.G."/>
            <person name="Yang W.F."/>
            <person name="Lam T.T."/>
            <person name="Chang Q.C."/>
            <person name="Ding S.J."/>
            <person name="Wang X.J."/>
            <person name="Zhu J.G."/>
            <person name="Ruan X.D."/>
            <person name="Zhao L."/>
            <person name="Wei J.T."/>
            <person name="Ye R.Z."/>
            <person name="Que T.C."/>
            <person name="Du C.H."/>
            <person name="Zhou Y.H."/>
            <person name="Cheng J.X."/>
            <person name="Dai P.F."/>
            <person name="Guo W.B."/>
            <person name="Han X.H."/>
            <person name="Huang E.J."/>
            <person name="Li L.F."/>
            <person name="Wei W."/>
            <person name="Gao Y.C."/>
            <person name="Liu J.Z."/>
            <person name="Shao H.Z."/>
            <person name="Wang X."/>
            <person name="Wang C.C."/>
            <person name="Yang T.C."/>
            <person name="Huo Q.B."/>
            <person name="Li W."/>
            <person name="Chen H.Y."/>
            <person name="Chen S.E."/>
            <person name="Zhou L.G."/>
            <person name="Ni X.B."/>
            <person name="Tian J.H."/>
            <person name="Sheng Y."/>
            <person name="Liu T."/>
            <person name="Pan Y.S."/>
            <person name="Xia L.Y."/>
            <person name="Li J."/>
            <person name="Zhao F."/>
            <person name="Cao W.C."/>
        </authorList>
    </citation>
    <scope>NUCLEOTIDE SEQUENCE</scope>
    <source>
        <strain evidence="9">Rmic-2018</strain>
    </source>
</reference>
<feature type="transmembrane region" description="Helical" evidence="8">
    <location>
        <begin position="335"/>
        <end position="356"/>
    </location>
</feature>
<dbReference type="AlphaFoldDB" id="A0A9J6DS10"/>
<dbReference type="GO" id="GO:0005794">
    <property type="term" value="C:Golgi apparatus"/>
    <property type="evidence" value="ECO:0007669"/>
    <property type="project" value="TreeGrafter"/>
</dbReference>
<accession>A0A9J6DS10</accession>
<keyword evidence="10" id="KW-1185">Reference proteome</keyword>
<comment type="caution">
    <text evidence="9">The sequence shown here is derived from an EMBL/GenBank/DDBJ whole genome shotgun (WGS) entry which is preliminary data.</text>
</comment>
<dbReference type="PANTHER" id="PTHR45711">
    <property type="entry name" value="CHLORIDE CHANNEL PROTEIN"/>
    <property type="match status" value="1"/>
</dbReference>
<organism evidence="9 10">
    <name type="scientific">Rhipicephalus microplus</name>
    <name type="common">Cattle tick</name>
    <name type="synonym">Boophilus microplus</name>
    <dbReference type="NCBI Taxonomy" id="6941"/>
    <lineage>
        <taxon>Eukaryota</taxon>
        <taxon>Metazoa</taxon>
        <taxon>Ecdysozoa</taxon>
        <taxon>Arthropoda</taxon>
        <taxon>Chelicerata</taxon>
        <taxon>Arachnida</taxon>
        <taxon>Acari</taxon>
        <taxon>Parasitiformes</taxon>
        <taxon>Ixodida</taxon>
        <taxon>Ixodoidea</taxon>
        <taxon>Ixodidae</taxon>
        <taxon>Rhipicephalinae</taxon>
        <taxon>Rhipicephalus</taxon>
        <taxon>Boophilus</taxon>
    </lineage>
</organism>
<evidence type="ECO:0000313" key="10">
    <source>
        <dbReference type="Proteomes" id="UP000821866"/>
    </source>
</evidence>
<evidence type="ECO:0000256" key="3">
    <source>
        <dbReference type="ARBA" id="ARBA00022692"/>
    </source>
</evidence>
<dbReference type="VEuPathDB" id="VectorBase:LOC119170427"/>
<keyword evidence="7" id="KW-0868">Chloride</keyword>
<dbReference type="GO" id="GO:0005886">
    <property type="term" value="C:plasma membrane"/>
    <property type="evidence" value="ECO:0007669"/>
    <property type="project" value="TreeGrafter"/>
</dbReference>
<evidence type="ECO:0000256" key="4">
    <source>
        <dbReference type="ARBA" id="ARBA00022989"/>
    </source>
</evidence>
<evidence type="ECO:0000256" key="6">
    <source>
        <dbReference type="ARBA" id="ARBA00023136"/>
    </source>
</evidence>
<dbReference type="GO" id="GO:0005247">
    <property type="term" value="F:voltage-gated chloride channel activity"/>
    <property type="evidence" value="ECO:0007669"/>
    <property type="project" value="TreeGrafter"/>
</dbReference>
<dbReference type="InterPro" id="IPR014743">
    <property type="entry name" value="Cl-channel_core"/>
</dbReference>
<name>A0A9J6DS10_RHIMP</name>
<feature type="transmembrane region" description="Helical" evidence="8">
    <location>
        <begin position="190"/>
        <end position="212"/>
    </location>
</feature>
<evidence type="ECO:0000256" key="7">
    <source>
        <dbReference type="ARBA" id="ARBA00023214"/>
    </source>
</evidence>
<feature type="transmembrane region" description="Helical" evidence="8">
    <location>
        <begin position="111"/>
        <end position="137"/>
    </location>
</feature>
<protein>
    <submittedName>
        <fullName evidence="9">Uncharacterized protein</fullName>
    </submittedName>
</protein>
<keyword evidence="6 8" id="KW-0472">Membrane</keyword>
<keyword evidence="5" id="KW-0406">Ion transport</keyword>
<feature type="transmembrane region" description="Helical" evidence="8">
    <location>
        <begin position="246"/>
        <end position="265"/>
    </location>
</feature>
<dbReference type="Gene3D" id="1.10.3080.10">
    <property type="entry name" value="Clc chloride channel"/>
    <property type="match status" value="1"/>
</dbReference>
<dbReference type="PRINTS" id="PR00762">
    <property type="entry name" value="CLCHANNEL"/>
</dbReference>
<proteinExistence type="predicted"/>
<gene>
    <name evidence="9" type="ORF">HPB51_002389</name>
</gene>
<evidence type="ECO:0000256" key="1">
    <source>
        <dbReference type="ARBA" id="ARBA00004141"/>
    </source>
</evidence>
<dbReference type="EMBL" id="JABSTU010000007">
    <property type="protein sequence ID" value="KAH8024975.1"/>
    <property type="molecule type" value="Genomic_DNA"/>
</dbReference>
<comment type="subcellular location">
    <subcellularLocation>
        <location evidence="1">Membrane</location>
        <topology evidence="1">Multi-pass membrane protein</topology>
    </subcellularLocation>
</comment>
<dbReference type="PANTHER" id="PTHR45711:SF6">
    <property type="entry name" value="CHLORIDE CHANNEL PROTEIN"/>
    <property type="match status" value="1"/>
</dbReference>
<evidence type="ECO:0000313" key="9">
    <source>
        <dbReference type="EMBL" id="KAH8024975.1"/>
    </source>
</evidence>
<evidence type="ECO:0000256" key="8">
    <source>
        <dbReference type="SAM" id="Phobius"/>
    </source>
</evidence>
<keyword evidence="4 8" id="KW-1133">Transmembrane helix</keyword>
<dbReference type="GO" id="GO:0008021">
    <property type="term" value="C:synaptic vesicle"/>
    <property type="evidence" value="ECO:0007669"/>
    <property type="project" value="TreeGrafter"/>
</dbReference>
<evidence type="ECO:0000256" key="2">
    <source>
        <dbReference type="ARBA" id="ARBA00022448"/>
    </source>
</evidence>